<dbReference type="PROSITE" id="PS50002">
    <property type="entry name" value="SH3"/>
    <property type="match status" value="1"/>
</dbReference>
<dbReference type="CDD" id="cd11855">
    <property type="entry name" value="SH3_Sho1p"/>
    <property type="match status" value="1"/>
</dbReference>
<protein>
    <recommendedName>
        <fullName evidence="11">SH3 domain-containing protein</fullName>
    </recommendedName>
</protein>
<proteinExistence type="inferred from homology"/>
<evidence type="ECO:0000256" key="9">
    <source>
        <dbReference type="PROSITE-ProRule" id="PRU00192"/>
    </source>
</evidence>
<dbReference type="InterPro" id="IPR001452">
    <property type="entry name" value="SH3_domain"/>
</dbReference>
<keyword evidence="7" id="KW-0346">Stress response</keyword>
<comment type="similarity">
    <text evidence="2">Belongs to the SHO1 family.</text>
</comment>
<name>A0A507CLW0_9FUNG</name>
<feature type="transmembrane region" description="Helical" evidence="10">
    <location>
        <begin position="91"/>
        <end position="114"/>
    </location>
</feature>
<dbReference type="VEuPathDB" id="FungiDB:SeMB42_g06219"/>
<dbReference type="SUPFAM" id="SSF50044">
    <property type="entry name" value="SH3-domain"/>
    <property type="match status" value="1"/>
</dbReference>
<keyword evidence="4" id="KW-1003">Cell membrane</keyword>
<organism evidence="12 13">
    <name type="scientific">Synchytrium endobioticum</name>
    <dbReference type="NCBI Taxonomy" id="286115"/>
    <lineage>
        <taxon>Eukaryota</taxon>
        <taxon>Fungi</taxon>
        <taxon>Fungi incertae sedis</taxon>
        <taxon>Chytridiomycota</taxon>
        <taxon>Chytridiomycota incertae sedis</taxon>
        <taxon>Chytridiomycetes</taxon>
        <taxon>Synchytriales</taxon>
        <taxon>Synchytriaceae</taxon>
        <taxon>Synchytrium</taxon>
    </lineage>
</organism>
<keyword evidence="8 10" id="KW-0472">Membrane</keyword>
<evidence type="ECO:0000313" key="12">
    <source>
        <dbReference type="EMBL" id="TPX39856.1"/>
    </source>
</evidence>
<accession>A0A507CLW0</accession>
<dbReference type="PRINTS" id="PR00452">
    <property type="entry name" value="SH3DOMAIN"/>
</dbReference>
<evidence type="ECO:0000256" key="4">
    <source>
        <dbReference type="ARBA" id="ARBA00022475"/>
    </source>
</evidence>
<keyword evidence="6 10" id="KW-1133">Transmembrane helix</keyword>
<evidence type="ECO:0000256" key="1">
    <source>
        <dbReference type="ARBA" id="ARBA00004651"/>
    </source>
</evidence>
<evidence type="ECO:0000313" key="13">
    <source>
        <dbReference type="Proteomes" id="UP000317494"/>
    </source>
</evidence>
<evidence type="ECO:0000256" key="5">
    <source>
        <dbReference type="ARBA" id="ARBA00022692"/>
    </source>
</evidence>
<evidence type="ECO:0000256" key="2">
    <source>
        <dbReference type="ARBA" id="ARBA00009739"/>
    </source>
</evidence>
<evidence type="ECO:0000256" key="3">
    <source>
        <dbReference type="ARBA" id="ARBA00022443"/>
    </source>
</evidence>
<comment type="caution">
    <text evidence="12">The sequence shown here is derived from an EMBL/GenBank/DDBJ whole genome shotgun (WGS) entry which is preliminary data.</text>
</comment>
<evidence type="ECO:0000259" key="11">
    <source>
        <dbReference type="PROSITE" id="PS50002"/>
    </source>
</evidence>
<keyword evidence="13" id="KW-1185">Reference proteome</keyword>
<reference evidence="12 13" key="1">
    <citation type="journal article" date="2019" name="Sci. Rep.">
        <title>Comparative genomics of chytrid fungi reveal insights into the obligate biotrophic and pathogenic lifestyle of Synchytrium endobioticum.</title>
        <authorList>
            <person name="van de Vossenberg B.T.L.H."/>
            <person name="Warris S."/>
            <person name="Nguyen H.D.T."/>
            <person name="van Gent-Pelzer M.P.E."/>
            <person name="Joly D.L."/>
            <person name="van de Geest H.C."/>
            <person name="Bonants P.J.M."/>
            <person name="Smith D.S."/>
            <person name="Levesque C.A."/>
            <person name="van der Lee T.A.J."/>
        </authorList>
    </citation>
    <scope>NUCLEOTIDE SEQUENCE [LARGE SCALE GENOMIC DNA]</scope>
    <source>
        <strain evidence="12 13">MB42</strain>
    </source>
</reference>
<dbReference type="EMBL" id="QEAN01000336">
    <property type="protein sequence ID" value="TPX39856.1"/>
    <property type="molecule type" value="Genomic_DNA"/>
</dbReference>
<evidence type="ECO:0000256" key="8">
    <source>
        <dbReference type="ARBA" id="ARBA00023136"/>
    </source>
</evidence>
<keyword evidence="3 9" id="KW-0728">SH3 domain</keyword>
<dbReference type="Pfam" id="PF00018">
    <property type="entry name" value="SH3_1"/>
    <property type="match status" value="1"/>
</dbReference>
<dbReference type="STRING" id="286115.A0A507CLW0"/>
<dbReference type="Proteomes" id="UP000317494">
    <property type="component" value="Unassembled WGS sequence"/>
</dbReference>
<comment type="subcellular location">
    <subcellularLocation>
        <location evidence="1">Cell membrane</location>
        <topology evidence="1">Multi-pass membrane protein</topology>
    </subcellularLocation>
</comment>
<dbReference type="AlphaFoldDB" id="A0A507CLW0"/>
<dbReference type="GO" id="GO:0005886">
    <property type="term" value="C:plasma membrane"/>
    <property type="evidence" value="ECO:0007669"/>
    <property type="project" value="UniProtKB-SubCell"/>
</dbReference>
<dbReference type="Gene3D" id="2.30.30.40">
    <property type="entry name" value="SH3 Domains"/>
    <property type="match status" value="1"/>
</dbReference>
<dbReference type="InterPro" id="IPR035522">
    <property type="entry name" value="Sho1_SH3"/>
</dbReference>
<dbReference type="InterPro" id="IPR036028">
    <property type="entry name" value="SH3-like_dom_sf"/>
</dbReference>
<sequence length="217" mass="23449">MSDTNTVTISTKSSFRLRNLAKSWLTALPFALSSWFRLFYHCVIAIAMLFLTATAAMPHYRFVVLAFASVGFVLLIDGFNESITVSVNFNGALATAAGALAAGHFFMGLAAGHIPLKNVGFPRASALFGKSPRTQPSATDVAPAIRASADQSHSVKARALYTYEANPEDPNEMSFKKGDSLDILDTSGKWWHARRTVANGPPIVGIVPSNYLQLEHT</sequence>
<evidence type="ECO:0000256" key="7">
    <source>
        <dbReference type="ARBA" id="ARBA00023016"/>
    </source>
</evidence>
<feature type="domain" description="SH3" evidence="11">
    <location>
        <begin position="152"/>
        <end position="217"/>
    </location>
</feature>
<feature type="transmembrane region" description="Helical" evidence="10">
    <location>
        <begin position="38"/>
        <end position="55"/>
    </location>
</feature>
<feature type="transmembrane region" description="Helical" evidence="10">
    <location>
        <begin position="62"/>
        <end position="79"/>
    </location>
</feature>
<evidence type="ECO:0000256" key="6">
    <source>
        <dbReference type="ARBA" id="ARBA00022989"/>
    </source>
</evidence>
<evidence type="ECO:0000256" key="10">
    <source>
        <dbReference type="SAM" id="Phobius"/>
    </source>
</evidence>
<gene>
    <name evidence="12" type="ORF">SeMB42_g06219</name>
</gene>
<dbReference type="SMART" id="SM00326">
    <property type="entry name" value="SH3"/>
    <property type="match status" value="1"/>
</dbReference>
<keyword evidence="5 10" id="KW-0812">Transmembrane</keyword>